<evidence type="ECO:0000256" key="1">
    <source>
        <dbReference type="SAM" id="MobiDB-lite"/>
    </source>
</evidence>
<keyword evidence="3" id="KW-1185">Reference proteome</keyword>
<protein>
    <submittedName>
        <fullName evidence="2">Uncharacterized protein</fullName>
    </submittedName>
</protein>
<accession>A0ABR2Q588</accession>
<proteinExistence type="predicted"/>
<reference evidence="2 3" key="1">
    <citation type="journal article" date="2024" name="G3 (Bethesda)">
        <title>Genome assembly of Hibiscus sabdariffa L. provides insights into metabolisms of medicinal natural products.</title>
        <authorList>
            <person name="Kim T."/>
        </authorList>
    </citation>
    <scope>NUCLEOTIDE SEQUENCE [LARGE SCALE GENOMIC DNA]</scope>
    <source>
        <strain evidence="2">TK-2024</strain>
        <tissue evidence="2">Old leaves</tissue>
    </source>
</reference>
<comment type="caution">
    <text evidence="2">The sequence shown here is derived from an EMBL/GenBank/DDBJ whole genome shotgun (WGS) entry which is preliminary data.</text>
</comment>
<dbReference type="Proteomes" id="UP001396334">
    <property type="component" value="Unassembled WGS sequence"/>
</dbReference>
<dbReference type="EMBL" id="JBBPBN010000045">
    <property type="protein sequence ID" value="KAK8995846.1"/>
    <property type="molecule type" value="Genomic_DNA"/>
</dbReference>
<gene>
    <name evidence="2" type="ORF">V6N11_076103</name>
</gene>
<organism evidence="2 3">
    <name type="scientific">Hibiscus sabdariffa</name>
    <name type="common">roselle</name>
    <dbReference type="NCBI Taxonomy" id="183260"/>
    <lineage>
        <taxon>Eukaryota</taxon>
        <taxon>Viridiplantae</taxon>
        <taxon>Streptophyta</taxon>
        <taxon>Embryophyta</taxon>
        <taxon>Tracheophyta</taxon>
        <taxon>Spermatophyta</taxon>
        <taxon>Magnoliopsida</taxon>
        <taxon>eudicotyledons</taxon>
        <taxon>Gunneridae</taxon>
        <taxon>Pentapetalae</taxon>
        <taxon>rosids</taxon>
        <taxon>malvids</taxon>
        <taxon>Malvales</taxon>
        <taxon>Malvaceae</taxon>
        <taxon>Malvoideae</taxon>
        <taxon>Hibiscus</taxon>
    </lineage>
</organism>
<evidence type="ECO:0000313" key="3">
    <source>
        <dbReference type="Proteomes" id="UP001396334"/>
    </source>
</evidence>
<dbReference type="PANTHER" id="PTHR47031">
    <property type="entry name" value="SAP DNA-BINDING DOMAIN-CONTAINING PROTEIN"/>
    <property type="match status" value="1"/>
</dbReference>
<sequence>MSGTHAQSSPDTSYSCCVAICFLTSLARFALLIGSIHPNPNESSMKRQLAASQSNFSSSDSSDSGDTPKERDSKTGIITSFWMDHIKTLCYVTYSSMEEAIETRSAIYNLQWPPNGGRVLVAEFVDPHEFKILTSQPQRSVHQQVPSPWLPSDEPDSPVLTLDDLFWKTKATLKINHLPL</sequence>
<dbReference type="InterPro" id="IPR034257">
    <property type="entry name" value="Acinus_RRM"/>
</dbReference>
<name>A0ABR2Q588_9ROSI</name>
<dbReference type="PANTHER" id="PTHR47031:SF3">
    <property type="entry name" value="SAP DOMAIN-CONTAINING PROTEIN"/>
    <property type="match status" value="1"/>
</dbReference>
<evidence type="ECO:0000313" key="2">
    <source>
        <dbReference type="EMBL" id="KAK8995846.1"/>
    </source>
</evidence>
<feature type="region of interest" description="Disordered" evidence="1">
    <location>
        <begin position="42"/>
        <end position="73"/>
    </location>
</feature>
<feature type="compositionally biased region" description="Low complexity" evidence="1">
    <location>
        <begin position="52"/>
        <end position="65"/>
    </location>
</feature>
<dbReference type="CDD" id="cd12432">
    <property type="entry name" value="RRM_ACINU"/>
    <property type="match status" value="1"/>
</dbReference>